<evidence type="ECO:0000256" key="1">
    <source>
        <dbReference type="SAM" id="MobiDB-lite"/>
    </source>
</evidence>
<dbReference type="AlphaFoldDB" id="A0A225E945"/>
<proteinExistence type="predicted"/>
<sequence>MFGGPKVSGSVSSQRAIKRFRSGQSASPRRRTKTPSDFPTTDLIVE</sequence>
<accession>A0A225E945</accession>
<reference evidence="3" key="1">
    <citation type="submission" date="2017-06" db="EMBL/GenBank/DDBJ databases">
        <title>Genome analysis of Fimbriiglobus ruber SP5, the first member of the order Planctomycetales with confirmed chitinolytic capability.</title>
        <authorList>
            <person name="Ravin N.V."/>
            <person name="Rakitin A.L."/>
            <person name="Ivanova A.A."/>
            <person name="Beletsky A.V."/>
            <person name="Kulichevskaya I.S."/>
            <person name="Mardanov A.V."/>
            <person name="Dedysh S.N."/>
        </authorList>
    </citation>
    <scope>NUCLEOTIDE SEQUENCE [LARGE SCALE GENOMIC DNA]</scope>
    <source>
        <strain evidence="3">SP5</strain>
    </source>
</reference>
<evidence type="ECO:0000313" key="3">
    <source>
        <dbReference type="Proteomes" id="UP000214646"/>
    </source>
</evidence>
<dbReference type="EMBL" id="NIDE01000001">
    <property type="protein sequence ID" value="OWK47278.1"/>
    <property type="molecule type" value="Genomic_DNA"/>
</dbReference>
<comment type="caution">
    <text evidence="2">The sequence shown here is derived from an EMBL/GenBank/DDBJ whole genome shotgun (WGS) entry which is preliminary data.</text>
</comment>
<gene>
    <name evidence="2" type="ORF">FRUB_00977</name>
</gene>
<keyword evidence="3" id="KW-1185">Reference proteome</keyword>
<protein>
    <submittedName>
        <fullName evidence="2">Uncharacterized protein</fullName>
    </submittedName>
</protein>
<evidence type="ECO:0000313" key="2">
    <source>
        <dbReference type="EMBL" id="OWK47278.1"/>
    </source>
</evidence>
<feature type="region of interest" description="Disordered" evidence="1">
    <location>
        <begin position="1"/>
        <end position="46"/>
    </location>
</feature>
<dbReference type="Proteomes" id="UP000214646">
    <property type="component" value="Unassembled WGS sequence"/>
</dbReference>
<name>A0A225E945_9BACT</name>
<organism evidence="2 3">
    <name type="scientific">Fimbriiglobus ruber</name>
    <dbReference type="NCBI Taxonomy" id="1908690"/>
    <lineage>
        <taxon>Bacteria</taxon>
        <taxon>Pseudomonadati</taxon>
        <taxon>Planctomycetota</taxon>
        <taxon>Planctomycetia</taxon>
        <taxon>Gemmatales</taxon>
        <taxon>Gemmataceae</taxon>
        <taxon>Fimbriiglobus</taxon>
    </lineage>
</organism>